<dbReference type="PANTHER" id="PTHR36849">
    <property type="entry name" value="CYTOPLASMIC PROTEIN-RELATED"/>
    <property type="match status" value="1"/>
</dbReference>
<keyword evidence="2" id="KW-1185">Reference proteome</keyword>
<evidence type="ECO:0008006" key="3">
    <source>
        <dbReference type="Google" id="ProtNLM"/>
    </source>
</evidence>
<dbReference type="PANTHER" id="PTHR36849:SF1">
    <property type="entry name" value="CYTOPLASMIC PROTEIN"/>
    <property type="match status" value="1"/>
</dbReference>
<accession>A0A1U7NJF5</accession>
<name>A0A1U7NJF5_9FIRM</name>
<sequence>MGILKIKRIYEPESPDDGYRILVDRLWPRGESKLKADLDEWAKQAAPSSEERKQFHQGNESFEQFKEAYLSELNQSEDARELKKEIMEKLNQENVTLLYGSKNKDENNAIVLMEWLKAAS</sequence>
<dbReference type="AlphaFoldDB" id="A0A1U7NJF5"/>
<dbReference type="OrthoDB" id="9790745at2"/>
<organism evidence="1 2">
    <name type="scientific">Ileibacterium valens</name>
    <dbReference type="NCBI Taxonomy" id="1862668"/>
    <lineage>
        <taxon>Bacteria</taxon>
        <taxon>Bacillati</taxon>
        <taxon>Bacillota</taxon>
        <taxon>Erysipelotrichia</taxon>
        <taxon>Erysipelotrichales</taxon>
        <taxon>Erysipelotrichaceae</taxon>
        <taxon>Ileibacterium</taxon>
    </lineage>
</organism>
<proteinExistence type="predicted"/>
<evidence type="ECO:0000313" key="1">
    <source>
        <dbReference type="EMBL" id="OLU43380.1"/>
    </source>
</evidence>
<comment type="caution">
    <text evidence="1">The sequence shown here is derived from an EMBL/GenBank/DDBJ whole genome shotgun (WGS) entry which is preliminary data.</text>
</comment>
<dbReference type="RefSeq" id="WP_075817306.1">
    <property type="nucleotide sequence ID" value="NZ_CAOUMU010000106.1"/>
</dbReference>
<reference evidence="1 2" key="1">
    <citation type="submission" date="2016-11" db="EMBL/GenBank/DDBJ databases">
        <title>Description of two novel members of the family Erysipelotrichaceae: Ileibacterium lipovorans gen. nov., sp. nov. and Dubosiella newyorkensis, gen. nov., sp. nov.</title>
        <authorList>
            <person name="Cox L.M."/>
            <person name="Sohn J."/>
            <person name="Tyrrell K.L."/>
            <person name="Citron D.M."/>
            <person name="Lawson P.A."/>
            <person name="Patel N.B."/>
            <person name="Iizumi T."/>
            <person name="Perez-Perez G.I."/>
            <person name="Goldstein E.J."/>
            <person name="Blaser M.J."/>
        </authorList>
    </citation>
    <scope>NUCLEOTIDE SEQUENCE [LARGE SCALE GENOMIC DNA]</scope>
    <source>
        <strain evidence="1 2">NYU-BL-A3</strain>
    </source>
</reference>
<dbReference type="GeneID" id="82201658"/>
<protein>
    <recommendedName>
        <fullName evidence="3">MarR family transcriptional regulator</fullName>
    </recommendedName>
</protein>
<dbReference type="Pfam" id="PF22752">
    <property type="entry name" value="DUF488-N3i"/>
    <property type="match status" value="1"/>
</dbReference>
<dbReference type="Proteomes" id="UP000186341">
    <property type="component" value="Unassembled WGS sequence"/>
</dbReference>
<dbReference type="EMBL" id="MPJW01000008">
    <property type="protein sequence ID" value="OLU43380.1"/>
    <property type="molecule type" value="Genomic_DNA"/>
</dbReference>
<dbReference type="InterPro" id="IPR052552">
    <property type="entry name" value="YeaO-like"/>
</dbReference>
<evidence type="ECO:0000313" key="2">
    <source>
        <dbReference type="Proteomes" id="UP000186341"/>
    </source>
</evidence>
<gene>
    <name evidence="1" type="ORF">BO222_00125</name>
</gene>